<keyword evidence="2" id="KW-1185">Reference proteome</keyword>
<organism evidence="1 2">
    <name type="scientific">Pseudoalteromonas aurantia 208</name>
    <dbReference type="NCBI Taxonomy" id="1314867"/>
    <lineage>
        <taxon>Bacteria</taxon>
        <taxon>Pseudomonadati</taxon>
        <taxon>Pseudomonadota</taxon>
        <taxon>Gammaproteobacteria</taxon>
        <taxon>Alteromonadales</taxon>
        <taxon>Pseudoalteromonadaceae</taxon>
        <taxon>Pseudoalteromonas</taxon>
    </lineage>
</organism>
<evidence type="ECO:0000313" key="1">
    <source>
        <dbReference type="EMBL" id="MBE0370222.1"/>
    </source>
</evidence>
<dbReference type="EMBL" id="AQGV01000015">
    <property type="protein sequence ID" value="MBE0370222.1"/>
    <property type="molecule type" value="Genomic_DNA"/>
</dbReference>
<evidence type="ECO:0000313" key="2">
    <source>
        <dbReference type="Proteomes" id="UP000615755"/>
    </source>
</evidence>
<dbReference type="InterPro" id="IPR009778">
    <property type="entry name" value="ROF"/>
</dbReference>
<accession>A0ABR9EHB4</accession>
<name>A0ABR9EHB4_9GAMM</name>
<sequence length="79" mass="9223">MTCDDHDFIEIACLYNYSIKVTTRSADNYQGRALDTQYNQQRQQCICIICDEQPILIELDTIAEIHVLTPNPHFSYLRV</sequence>
<gene>
    <name evidence="1" type="ORF">PAUR_b0202</name>
</gene>
<reference evidence="1 2" key="1">
    <citation type="submission" date="2015-03" db="EMBL/GenBank/DDBJ databases">
        <title>Genome sequence of Pseudoalteromonas aurantia.</title>
        <authorList>
            <person name="Xie B.-B."/>
            <person name="Rong J.-C."/>
            <person name="Qin Q.-L."/>
            <person name="Zhang Y.-Z."/>
        </authorList>
    </citation>
    <scope>NUCLEOTIDE SEQUENCE [LARGE SCALE GENOMIC DNA]</scope>
    <source>
        <strain evidence="1 2">208</strain>
    </source>
</reference>
<dbReference type="InterPro" id="IPR038626">
    <property type="entry name" value="Rof-like_sf"/>
</dbReference>
<comment type="caution">
    <text evidence="1">The sequence shown here is derived from an EMBL/GenBank/DDBJ whole genome shotgun (WGS) entry which is preliminary data.</text>
</comment>
<dbReference type="InterPro" id="IPR023534">
    <property type="entry name" value="Rof/RNase_P-like"/>
</dbReference>
<dbReference type="SUPFAM" id="SSF101744">
    <property type="entry name" value="Rof/RNase P subunit-like"/>
    <property type="match status" value="1"/>
</dbReference>
<protein>
    <recommendedName>
        <fullName evidence="3">Transcriptional regulator</fullName>
    </recommendedName>
</protein>
<dbReference type="Gene3D" id="2.30.30.400">
    <property type="entry name" value="Rof-like"/>
    <property type="match status" value="1"/>
</dbReference>
<dbReference type="Pfam" id="PF07073">
    <property type="entry name" value="ROF"/>
    <property type="match status" value="1"/>
</dbReference>
<evidence type="ECO:0008006" key="3">
    <source>
        <dbReference type="Google" id="ProtNLM"/>
    </source>
</evidence>
<dbReference type="Proteomes" id="UP000615755">
    <property type="component" value="Unassembled WGS sequence"/>
</dbReference>
<proteinExistence type="predicted"/>